<dbReference type="SMART" id="SM00642">
    <property type="entry name" value="Aamy"/>
    <property type="match status" value="1"/>
</dbReference>
<evidence type="ECO:0000259" key="12">
    <source>
        <dbReference type="SMART" id="SM00642"/>
    </source>
</evidence>
<dbReference type="NCBIfam" id="NF003811">
    <property type="entry name" value="PRK05402.1"/>
    <property type="match status" value="1"/>
</dbReference>
<evidence type="ECO:0000256" key="2">
    <source>
        <dbReference type="ARBA" id="ARBA00002953"/>
    </source>
</evidence>
<feature type="active site" description="Nucleophile" evidence="10">
    <location>
        <position position="434"/>
    </location>
</feature>
<dbReference type="HAMAP" id="MF_00685">
    <property type="entry name" value="GlgB"/>
    <property type="match status" value="1"/>
</dbReference>
<dbReference type="InterPro" id="IPR044143">
    <property type="entry name" value="GlgB_N_E_set_prok"/>
</dbReference>
<evidence type="ECO:0000256" key="3">
    <source>
        <dbReference type="ARBA" id="ARBA00004964"/>
    </source>
</evidence>
<dbReference type="Pfam" id="PF00128">
    <property type="entry name" value="Alpha-amylase"/>
    <property type="match status" value="1"/>
</dbReference>
<evidence type="ECO:0000313" key="13">
    <source>
        <dbReference type="EMBL" id="WGH77161.1"/>
    </source>
</evidence>
<sequence length="754" mass="84374">MSAPTKPKAPRKPRAKSAAKPAPEAAAPAAPHDEATLEAIVRGRLSDPFAVLGPHADAGRPALTVFAPDAGEVEAIDAKGKVLAALERIHPEGVFHTRFARRKAMPAYRLRLRAGEHVWEKEDPFRFGPVLGEMDEYLLAEGRHEELWTKLGAHVCSHEGVEGVSFGLWAPNARRVSVVGHFNAWDGRRHPMRKRLGGGLWELFVPGMGPGEIYKFEIVGAYGEVLPLKADPLAFRMEVPPGNASIVAAPMDRPWGDGAWTKKGREDLRGKPVSIYEVHLGSWRRGDDDRMLSYAEVGPMLADYVEEMGFTHVEFLPLSEHPFAPSWGYQPIGMFAPTSRFGEPRDFAAMVDHLHQRDIGVIMDWVPAHFPSDEHGLARFDGTALYEHEDPRLGFHKDWNTLIYNFGRNEVSNFLRASALYWLNEFHVDALRVDAVASMLYLDYSRDAGEWIPNRHGGRENLDAIDFLRDVNRQVGERSTGQTIAEESTAFPGVSRPVDEGGLGFDFKWNMGWMHDTLQYIQEDPINRRWHHDKMTFGLHYAFSENFVLPISHDEVVHGKGSLLGKMPGDRWQKFANLRAYLGWMWTHPGKKLLFMGSEFGQDREWSHDRSLDWHLLDDDSHKGIQRLVRDLNRVYRDNPGLHRLDCDPSGFRWIDGGDADNNVFSFLRMGGDGDPAVAVICNMAPVLREDFRVGLPSDGAWKEIFNSDATEYGGTGSGNGGRVSADGEGWHGQPVSASLTLPPLACVILRPDA</sequence>
<evidence type="ECO:0000256" key="5">
    <source>
        <dbReference type="ARBA" id="ARBA00022600"/>
    </source>
</evidence>
<dbReference type="SUPFAM" id="SSF51011">
    <property type="entry name" value="Glycosyl hydrolase domain"/>
    <property type="match status" value="1"/>
</dbReference>
<feature type="compositionally biased region" description="Low complexity" evidence="11">
    <location>
        <begin position="18"/>
        <end position="30"/>
    </location>
</feature>
<dbReference type="EMBL" id="CP122537">
    <property type="protein sequence ID" value="WGH77161.1"/>
    <property type="molecule type" value="Genomic_DNA"/>
</dbReference>
<dbReference type="Pfam" id="PF02806">
    <property type="entry name" value="Alpha-amylase_C"/>
    <property type="match status" value="1"/>
</dbReference>
<keyword evidence="8 10" id="KW-0320">Glycogen biosynthesis</keyword>
<keyword evidence="14" id="KW-1185">Reference proteome</keyword>
<dbReference type="InterPro" id="IPR054169">
    <property type="entry name" value="GlgB_N"/>
</dbReference>
<dbReference type="SUPFAM" id="SSF51445">
    <property type="entry name" value="(Trans)glycosidases"/>
    <property type="match status" value="1"/>
</dbReference>
<evidence type="ECO:0000256" key="8">
    <source>
        <dbReference type="ARBA" id="ARBA00023056"/>
    </source>
</evidence>
<dbReference type="InterPro" id="IPR006047">
    <property type="entry name" value="GH13_cat_dom"/>
</dbReference>
<organism evidence="13 14">
    <name type="scientific">Jannaschia ovalis</name>
    <dbReference type="NCBI Taxonomy" id="3038773"/>
    <lineage>
        <taxon>Bacteria</taxon>
        <taxon>Pseudomonadati</taxon>
        <taxon>Pseudomonadota</taxon>
        <taxon>Alphaproteobacteria</taxon>
        <taxon>Rhodobacterales</taxon>
        <taxon>Roseobacteraceae</taxon>
        <taxon>Jannaschia</taxon>
    </lineage>
</organism>
<keyword evidence="7 10" id="KW-0808">Transferase</keyword>
<keyword evidence="5 10" id="KW-0321">Glycogen metabolism</keyword>
<dbReference type="CDD" id="cd11322">
    <property type="entry name" value="AmyAc_Glg_BE"/>
    <property type="match status" value="1"/>
</dbReference>
<protein>
    <recommendedName>
        <fullName evidence="10">1,4-alpha-glucan branching enzyme GlgB</fullName>
        <ecNumber evidence="10">2.4.1.18</ecNumber>
    </recommendedName>
    <alternativeName>
        <fullName evidence="10">1,4-alpha-D-glucan:1,4-alpha-D-glucan 6-glucosyl-transferase</fullName>
    </alternativeName>
    <alternativeName>
        <fullName evidence="10">Alpha-(1-&gt;4)-glucan branching enzyme</fullName>
    </alternativeName>
    <alternativeName>
        <fullName evidence="10">Glycogen branching enzyme</fullName>
        <shortName evidence="10">BE</shortName>
    </alternativeName>
</protein>
<dbReference type="InterPro" id="IPR013783">
    <property type="entry name" value="Ig-like_fold"/>
</dbReference>
<dbReference type="InterPro" id="IPR014756">
    <property type="entry name" value="Ig_E-set"/>
</dbReference>
<accession>A0ABY8L7W2</accession>
<dbReference type="CDD" id="cd02855">
    <property type="entry name" value="E_set_GBE_prok_N"/>
    <property type="match status" value="1"/>
</dbReference>
<comment type="subunit">
    <text evidence="10">Monomer.</text>
</comment>
<dbReference type="InterPro" id="IPR013780">
    <property type="entry name" value="Glyco_hydro_b"/>
</dbReference>
<dbReference type="NCBIfam" id="NF008967">
    <property type="entry name" value="PRK12313.1"/>
    <property type="match status" value="1"/>
</dbReference>
<dbReference type="InterPro" id="IPR017853">
    <property type="entry name" value="GH"/>
</dbReference>
<dbReference type="EC" id="2.4.1.18" evidence="10"/>
<evidence type="ECO:0000313" key="14">
    <source>
        <dbReference type="Proteomes" id="UP001243420"/>
    </source>
</evidence>
<dbReference type="InterPro" id="IPR006048">
    <property type="entry name" value="A-amylase/branching_C"/>
</dbReference>
<dbReference type="RefSeq" id="WP_279963735.1">
    <property type="nucleotide sequence ID" value="NZ_CP122537.1"/>
</dbReference>
<feature type="active site" description="Proton donor" evidence="10">
    <location>
        <position position="486"/>
    </location>
</feature>
<evidence type="ECO:0000256" key="4">
    <source>
        <dbReference type="ARBA" id="ARBA00009000"/>
    </source>
</evidence>
<dbReference type="SUPFAM" id="SSF81296">
    <property type="entry name" value="E set domains"/>
    <property type="match status" value="2"/>
</dbReference>
<dbReference type="InterPro" id="IPR006407">
    <property type="entry name" value="GlgB"/>
</dbReference>
<feature type="compositionally biased region" description="Basic residues" evidence="11">
    <location>
        <begin position="8"/>
        <end position="17"/>
    </location>
</feature>
<dbReference type="Gene3D" id="2.60.40.10">
    <property type="entry name" value="Immunoglobulins"/>
    <property type="match status" value="1"/>
</dbReference>
<evidence type="ECO:0000256" key="7">
    <source>
        <dbReference type="ARBA" id="ARBA00022679"/>
    </source>
</evidence>
<keyword evidence="9 10" id="KW-0119">Carbohydrate metabolism</keyword>
<feature type="domain" description="Glycosyl hydrolase family 13 catalytic" evidence="12">
    <location>
        <begin position="277"/>
        <end position="634"/>
    </location>
</feature>
<dbReference type="Gene3D" id="2.60.40.1180">
    <property type="entry name" value="Golgi alpha-mannosidase II"/>
    <property type="match status" value="1"/>
</dbReference>
<dbReference type="NCBIfam" id="TIGR01515">
    <property type="entry name" value="branching_enzym"/>
    <property type="match status" value="1"/>
</dbReference>
<gene>
    <name evidence="10 13" type="primary">glgB</name>
    <name evidence="13" type="ORF">P8627_08815</name>
</gene>
<comment type="similarity">
    <text evidence="4 10">Belongs to the glycosyl hydrolase 13 family. GlgB subfamily.</text>
</comment>
<comment type="function">
    <text evidence="2 10">Catalyzes the formation of the alpha-1,6-glucosidic linkages in glycogen by scission of a 1,4-alpha-linked oligosaccharide from growing alpha-1,4-glucan chains and the subsequent attachment of the oligosaccharide to the alpha-1,6 position.</text>
</comment>
<dbReference type="PANTHER" id="PTHR43651">
    <property type="entry name" value="1,4-ALPHA-GLUCAN-BRANCHING ENZYME"/>
    <property type="match status" value="1"/>
</dbReference>
<keyword evidence="6 10" id="KW-0328">Glycosyltransferase</keyword>
<dbReference type="Proteomes" id="UP001243420">
    <property type="component" value="Chromosome"/>
</dbReference>
<dbReference type="GO" id="GO:0003844">
    <property type="term" value="F:1,4-alpha-glucan branching enzyme activity"/>
    <property type="evidence" value="ECO:0007669"/>
    <property type="project" value="UniProtKB-EC"/>
</dbReference>
<feature type="region of interest" description="Disordered" evidence="11">
    <location>
        <begin position="1"/>
        <end position="32"/>
    </location>
</feature>
<dbReference type="PIRSF" id="PIRSF000463">
    <property type="entry name" value="GlgB"/>
    <property type="match status" value="1"/>
</dbReference>
<reference evidence="13 14" key="1">
    <citation type="submission" date="2023-04" db="EMBL/GenBank/DDBJ databases">
        <title>Jannaschia ovalis sp. nov., a marine bacterium isolated from sea tidal flat.</title>
        <authorList>
            <person name="Kwon D.Y."/>
            <person name="Kim J.-J."/>
        </authorList>
    </citation>
    <scope>NUCLEOTIDE SEQUENCE [LARGE SCALE GENOMIC DNA]</scope>
    <source>
        <strain evidence="13 14">GRR-S6-38</strain>
    </source>
</reference>
<evidence type="ECO:0000256" key="9">
    <source>
        <dbReference type="ARBA" id="ARBA00023277"/>
    </source>
</evidence>
<dbReference type="Pfam" id="PF02922">
    <property type="entry name" value="CBM_48"/>
    <property type="match status" value="1"/>
</dbReference>
<comment type="pathway">
    <text evidence="3 10">Glycan biosynthesis; glycogen biosynthesis.</text>
</comment>
<dbReference type="Gene3D" id="3.20.20.80">
    <property type="entry name" value="Glycosidases"/>
    <property type="match status" value="1"/>
</dbReference>
<dbReference type="InterPro" id="IPR037439">
    <property type="entry name" value="Branching_enzy"/>
</dbReference>
<evidence type="ECO:0000256" key="10">
    <source>
        <dbReference type="HAMAP-Rule" id="MF_00685"/>
    </source>
</evidence>
<name>A0ABY8L7W2_9RHOB</name>
<dbReference type="PANTHER" id="PTHR43651:SF3">
    <property type="entry name" value="1,4-ALPHA-GLUCAN-BRANCHING ENZYME"/>
    <property type="match status" value="1"/>
</dbReference>
<evidence type="ECO:0000256" key="6">
    <source>
        <dbReference type="ARBA" id="ARBA00022676"/>
    </source>
</evidence>
<evidence type="ECO:0000256" key="11">
    <source>
        <dbReference type="SAM" id="MobiDB-lite"/>
    </source>
</evidence>
<proteinExistence type="inferred from homology"/>
<dbReference type="InterPro" id="IPR004193">
    <property type="entry name" value="Glyco_hydro_13_N"/>
</dbReference>
<comment type="catalytic activity">
    <reaction evidence="1 10">
        <text>Transfers a segment of a (1-&gt;4)-alpha-D-glucan chain to a primary hydroxy group in a similar glucan chain.</text>
        <dbReference type="EC" id="2.4.1.18"/>
    </reaction>
</comment>
<evidence type="ECO:0000256" key="1">
    <source>
        <dbReference type="ARBA" id="ARBA00000826"/>
    </source>
</evidence>
<dbReference type="Pfam" id="PF22019">
    <property type="entry name" value="GlgB_N"/>
    <property type="match status" value="1"/>
</dbReference>